<keyword evidence="2" id="KW-0238">DNA-binding</keyword>
<gene>
    <name evidence="5" type="ORF">J15TS10_28400</name>
</gene>
<evidence type="ECO:0000259" key="4">
    <source>
        <dbReference type="PROSITE" id="PS50937"/>
    </source>
</evidence>
<evidence type="ECO:0000256" key="2">
    <source>
        <dbReference type="ARBA" id="ARBA00023125"/>
    </source>
</evidence>
<dbReference type="PANTHER" id="PTHR30204">
    <property type="entry name" value="REDOX-CYCLING DRUG-SENSING TRANSCRIPTIONAL ACTIVATOR SOXR"/>
    <property type="match status" value="1"/>
</dbReference>
<evidence type="ECO:0000313" key="5">
    <source>
        <dbReference type="EMBL" id="GIP59026.1"/>
    </source>
</evidence>
<keyword evidence="6" id="KW-1185">Reference proteome</keyword>
<comment type="caution">
    <text evidence="5">The sequence shown here is derived from an EMBL/GenBank/DDBJ whole genome shotgun (WGS) entry which is preliminary data.</text>
</comment>
<dbReference type="PANTHER" id="PTHR30204:SF94">
    <property type="entry name" value="HEAVY METAL-DEPENDENT TRANSCRIPTIONAL REGULATOR HI_0293-RELATED"/>
    <property type="match status" value="1"/>
</dbReference>
<organism evidence="5 6">
    <name type="scientific">Paenibacillus woosongensis</name>
    <dbReference type="NCBI Taxonomy" id="307580"/>
    <lineage>
        <taxon>Bacteria</taxon>
        <taxon>Bacillati</taxon>
        <taxon>Bacillota</taxon>
        <taxon>Bacilli</taxon>
        <taxon>Bacillales</taxon>
        <taxon>Paenibacillaceae</taxon>
        <taxon>Paenibacillus</taxon>
    </lineage>
</organism>
<dbReference type="InterPro" id="IPR009061">
    <property type="entry name" value="DNA-bd_dom_put_sf"/>
</dbReference>
<dbReference type="Pfam" id="PF13411">
    <property type="entry name" value="MerR_1"/>
    <property type="match status" value="1"/>
</dbReference>
<keyword evidence="1" id="KW-0805">Transcription regulation</keyword>
<dbReference type="SUPFAM" id="SSF46955">
    <property type="entry name" value="Putative DNA-binding domain"/>
    <property type="match status" value="1"/>
</dbReference>
<dbReference type="CDD" id="cd00592">
    <property type="entry name" value="HTH_MerR-like"/>
    <property type="match status" value="1"/>
</dbReference>
<dbReference type="PROSITE" id="PS50937">
    <property type="entry name" value="HTH_MERR_2"/>
    <property type="match status" value="1"/>
</dbReference>
<name>A0ABQ4MSQ3_9BACL</name>
<dbReference type="InterPro" id="IPR047057">
    <property type="entry name" value="MerR_fam"/>
</dbReference>
<evidence type="ECO:0000256" key="1">
    <source>
        <dbReference type="ARBA" id="ARBA00023015"/>
    </source>
</evidence>
<keyword evidence="3" id="KW-0804">Transcription</keyword>
<evidence type="ECO:0000313" key="6">
    <source>
        <dbReference type="Proteomes" id="UP000681290"/>
    </source>
</evidence>
<dbReference type="InterPro" id="IPR000551">
    <property type="entry name" value="MerR-type_HTH_dom"/>
</dbReference>
<sequence length="144" mass="17184">MKIKDFANKYQVQTDTIRYYEKENLLNPIRRENGYREYDEACEKQIQIIIVLKQLGFTIKEIQQLLVLRTDSVSTECNDAAAMLMNQKIMKLEEKVQFYQHALKVVQTVKELVNEVRYLENKDVIETLLLSFYEHTLKERSDDE</sequence>
<dbReference type="RefSeq" id="WP_213591639.1">
    <property type="nucleotide sequence ID" value="NZ_BOSM01000004.1"/>
</dbReference>
<feature type="domain" description="HTH merR-type" evidence="4">
    <location>
        <begin position="1"/>
        <end position="68"/>
    </location>
</feature>
<dbReference type="EMBL" id="BOSM01000004">
    <property type="protein sequence ID" value="GIP59026.1"/>
    <property type="molecule type" value="Genomic_DNA"/>
</dbReference>
<reference evidence="5 6" key="1">
    <citation type="submission" date="2021-03" db="EMBL/GenBank/DDBJ databases">
        <title>Antimicrobial resistance genes in bacteria isolated from Japanese honey, and their potential for conferring macrolide and lincosamide resistance in the American foulbrood pathogen Paenibacillus larvae.</title>
        <authorList>
            <person name="Okamoto M."/>
            <person name="Kumagai M."/>
            <person name="Kanamori H."/>
            <person name="Takamatsu D."/>
        </authorList>
    </citation>
    <scope>NUCLEOTIDE SEQUENCE [LARGE SCALE GENOMIC DNA]</scope>
    <source>
        <strain evidence="5 6">J15TS10</strain>
    </source>
</reference>
<evidence type="ECO:0000256" key="3">
    <source>
        <dbReference type="ARBA" id="ARBA00023163"/>
    </source>
</evidence>
<dbReference type="Gene3D" id="1.10.1660.10">
    <property type="match status" value="1"/>
</dbReference>
<proteinExistence type="predicted"/>
<dbReference type="Proteomes" id="UP000681290">
    <property type="component" value="Unassembled WGS sequence"/>
</dbReference>
<accession>A0ABQ4MSQ3</accession>
<protein>
    <submittedName>
        <fullName evidence="5">Hg(II)-responsive transcriptional regulator</fullName>
    </submittedName>
</protein>
<dbReference type="SMART" id="SM00422">
    <property type="entry name" value="HTH_MERR"/>
    <property type="match status" value="1"/>
</dbReference>